<dbReference type="InterPro" id="IPR001722">
    <property type="entry name" value="Glyco_hydro_7"/>
</dbReference>
<dbReference type="InterPro" id="IPR013320">
    <property type="entry name" value="ConA-like_dom_sf"/>
</dbReference>
<evidence type="ECO:0000256" key="4">
    <source>
        <dbReference type="ARBA" id="ARBA00023001"/>
    </source>
</evidence>
<keyword evidence="3 9" id="KW-0378">Hydrolase</keyword>
<dbReference type="Proteomes" id="UP000310066">
    <property type="component" value="Unassembled WGS sequence"/>
</dbReference>
<evidence type="ECO:0000256" key="2">
    <source>
        <dbReference type="ARBA" id="ARBA00006044"/>
    </source>
</evidence>
<dbReference type="Proteomes" id="UP001168146">
    <property type="component" value="Unassembled WGS sequence"/>
</dbReference>
<dbReference type="SUPFAM" id="SSF49899">
    <property type="entry name" value="Concanavalin A-like lectins/glucanases"/>
    <property type="match status" value="1"/>
</dbReference>
<organism evidence="12 13">
    <name type="scientific">Friedmanniomyces endolithicus</name>
    <dbReference type="NCBI Taxonomy" id="329885"/>
    <lineage>
        <taxon>Eukaryota</taxon>
        <taxon>Fungi</taxon>
        <taxon>Dikarya</taxon>
        <taxon>Ascomycota</taxon>
        <taxon>Pezizomycotina</taxon>
        <taxon>Dothideomycetes</taxon>
        <taxon>Dothideomycetidae</taxon>
        <taxon>Mycosphaerellales</taxon>
        <taxon>Teratosphaeriaceae</taxon>
        <taxon>Friedmanniomyces</taxon>
    </lineage>
</organism>
<evidence type="ECO:0000256" key="10">
    <source>
        <dbReference type="SAM" id="SignalP"/>
    </source>
</evidence>
<keyword evidence="5" id="KW-0325">Glycoprotein</keyword>
<dbReference type="AlphaFoldDB" id="A0A4U0V2G4"/>
<keyword evidence="6" id="KW-0119">Carbohydrate metabolism</keyword>
<dbReference type="PRINTS" id="PR00734">
    <property type="entry name" value="GLHYDRLASE7"/>
</dbReference>
<evidence type="ECO:0000313" key="12">
    <source>
        <dbReference type="EMBL" id="TKA42830.1"/>
    </source>
</evidence>
<keyword evidence="8 9" id="KW-0624">Polysaccharide degradation</keyword>
<keyword evidence="10" id="KW-0732">Signal</keyword>
<reference evidence="12 13" key="1">
    <citation type="submission" date="2017-03" db="EMBL/GenBank/DDBJ databases">
        <title>Genomes of endolithic fungi from Antarctica.</title>
        <authorList>
            <person name="Coleine C."/>
            <person name="Masonjones S."/>
            <person name="Stajich J.E."/>
        </authorList>
    </citation>
    <scope>NUCLEOTIDE SEQUENCE [LARGE SCALE GENOMIC DNA]</scope>
    <source>
        <strain evidence="12 13">CCFEE 5311</strain>
    </source>
</reference>
<feature type="chain" id="PRO_5044609378" description="Glucanase" evidence="10">
    <location>
        <begin position="19"/>
        <end position="424"/>
    </location>
</feature>
<dbReference type="PANTHER" id="PTHR33753:SF1">
    <property type="entry name" value="ENDO-BETA-1,4-GLUCANASE CELB"/>
    <property type="match status" value="1"/>
</dbReference>
<name>A0A4U0V2G4_9PEZI</name>
<keyword evidence="4 9" id="KW-0136">Cellulose degradation</keyword>
<dbReference type="GO" id="GO:0030245">
    <property type="term" value="P:cellulose catabolic process"/>
    <property type="evidence" value="ECO:0007669"/>
    <property type="project" value="UniProtKB-KW"/>
</dbReference>
<evidence type="ECO:0000256" key="7">
    <source>
        <dbReference type="ARBA" id="ARBA00023295"/>
    </source>
</evidence>
<dbReference type="OrthoDB" id="412382at2759"/>
<evidence type="ECO:0000313" key="11">
    <source>
        <dbReference type="EMBL" id="KAK0309541.1"/>
    </source>
</evidence>
<dbReference type="EMBL" id="JASUXU010000081">
    <property type="protein sequence ID" value="KAK0309541.1"/>
    <property type="molecule type" value="Genomic_DNA"/>
</dbReference>
<evidence type="ECO:0000256" key="8">
    <source>
        <dbReference type="ARBA" id="ARBA00023326"/>
    </source>
</evidence>
<evidence type="ECO:0000313" key="13">
    <source>
        <dbReference type="Proteomes" id="UP000310066"/>
    </source>
</evidence>
<dbReference type="CDD" id="cd07999">
    <property type="entry name" value="GH7_CBH_EG"/>
    <property type="match status" value="1"/>
</dbReference>
<protein>
    <recommendedName>
        <fullName evidence="9">Glucanase</fullName>
        <ecNumber evidence="9">3.2.1.-</ecNumber>
    </recommendedName>
</protein>
<keyword evidence="7 9" id="KW-0326">Glycosidase</keyword>
<proteinExistence type="inferred from homology"/>
<dbReference type="EMBL" id="NAJP01000021">
    <property type="protein sequence ID" value="TKA42830.1"/>
    <property type="molecule type" value="Genomic_DNA"/>
</dbReference>
<evidence type="ECO:0000256" key="5">
    <source>
        <dbReference type="ARBA" id="ARBA00023180"/>
    </source>
</evidence>
<feature type="signal peptide" evidence="10">
    <location>
        <begin position="1"/>
        <end position="18"/>
    </location>
</feature>
<comment type="similarity">
    <text evidence="2 9">Belongs to the glycosyl hydrolase 7 (cellulase C) family.</text>
</comment>
<evidence type="ECO:0000256" key="6">
    <source>
        <dbReference type="ARBA" id="ARBA00023277"/>
    </source>
</evidence>
<accession>A0A4U0V2G4</accession>
<sequence>MARSIRLIGLTLLPLIAAQQIGSTPENHPCLQTQQCTKQHGCVTQELYLVLDALSHPIQDIKTGASCENSTGRPDPTICPTTEACAQNCALEGINYAQHGVQTYGNVLTMHQYLNVNGAETEVSPRVYLLGPKAENYEMLQLLNQEFTFTVDVSNLPCGMNGALYFSAMDRSGGRSNLNPAGAAYGTGYCDAQCPDNAWVNGVANLGNVGACCNEMDIWEANARSTQLTPHACNITGLYECTGADCGSTGVCDKSGCGINPYGVGNHSYYGYHDVVDTTQPFTVITQFHTDNGKASGTLNQITRMYVQNGKIIQNVNFTLDGQVLDSITNPYCNATAPAFQARGGLAQMGKAIERGMVLAMSIWNDPSGNMTWLDTGNAGPCNVTEGNPTVILAEDPGTSVTFSNIKWGDFGTTYSAGPGGYYS</sequence>
<dbReference type="InterPro" id="IPR037019">
    <property type="entry name" value="Glyco_hydro_7_sf"/>
</dbReference>
<evidence type="ECO:0000256" key="9">
    <source>
        <dbReference type="RuleBase" id="RU361164"/>
    </source>
</evidence>
<dbReference type="Gene3D" id="2.70.100.10">
    <property type="entry name" value="Glycoside hydrolase, family 7, domain"/>
    <property type="match status" value="1"/>
</dbReference>
<evidence type="ECO:0000256" key="1">
    <source>
        <dbReference type="ARBA" id="ARBA00000966"/>
    </source>
</evidence>
<dbReference type="PANTHER" id="PTHR33753">
    <property type="entry name" value="1,4-BETA-D-GLUCAN CELLOBIOHYDROLASE B"/>
    <property type="match status" value="1"/>
</dbReference>
<evidence type="ECO:0000256" key="3">
    <source>
        <dbReference type="ARBA" id="ARBA00022801"/>
    </source>
</evidence>
<comment type="catalytic activity">
    <reaction evidence="1">
        <text>Endohydrolysis of (1-&gt;4)-beta-D-glucosidic linkages in cellulose, lichenin and cereal beta-D-glucans.</text>
        <dbReference type="EC" id="3.2.1.4"/>
    </reaction>
</comment>
<gene>
    <name evidence="12" type="ORF">B0A54_07046</name>
    <name evidence="11" type="ORF">LTR82_015163</name>
</gene>
<dbReference type="EC" id="3.2.1.-" evidence="9"/>
<dbReference type="STRING" id="329885.A0A4U0V2G4"/>
<dbReference type="GO" id="GO:0008810">
    <property type="term" value="F:cellulase activity"/>
    <property type="evidence" value="ECO:0007669"/>
    <property type="project" value="UniProtKB-EC"/>
</dbReference>
<reference evidence="11" key="2">
    <citation type="submission" date="2021-12" db="EMBL/GenBank/DDBJ databases">
        <title>Black yeast isolated from Biological Soil Crust.</title>
        <authorList>
            <person name="Kurbessoian T."/>
        </authorList>
    </citation>
    <scope>NUCLEOTIDE SEQUENCE</scope>
    <source>
        <strain evidence="11">CCFEE 5208</strain>
    </source>
</reference>
<dbReference type="Pfam" id="PF00840">
    <property type="entry name" value="Glyco_hydro_7"/>
    <property type="match status" value="1"/>
</dbReference>
<comment type="caution">
    <text evidence="12">The sequence shown here is derived from an EMBL/GenBank/DDBJ whole genome shotgun (WGS) entry which is preliminary data.</text>
</comment>